<organism evidence="7 8">
    <name type="scientific">Mesorhabditis belari</name>
    <dbReference type="NCBI Taxonomy" id="2138241"/>
    <lineage>
        <taxon>Eukaryota</taxon>
        <taxon>Metazoa</taxon>
        <taxon>Ecdysozoa</taxon>
        <taxon>Nematoda</taxon>
        <taxon>Chromadorea</taxon>
        <taxon>Rhabditida</taxon>
        <taxon>Rhabditina</taxon>
        <taxon>Rhabditomorpha</taxon>
        <taxon>Rhabditoidea</taxon>
        <taxon>Rhabditidae</taxon>
        <taxon>Mesorhabditinae</taxon>
        <taxon>Mesorhabditis</taxon>
    </lineage>
</organism>
<evidence type="ECO:0000313" key="7">
    <source>
        <dbReference type="Proteomes" id="UP000887575"/>
    </source>
</evidence>
<feature type="transmembrane region" description="Helical" evidence="5">
    <location>
        <begin position="788"/>
        <end position="806"/>
    </location>
</feature>
<feature type="transmembrane region" description="Helical" evidence="5">
    <location>
        <begin position="986"/>
        <end position="1008"/>
    </location>
</feature>
<dbReference type="GO" id="GO:0030001">
    <property type="term" value="P:metal ion transport"/>
    <property type="evidence" value="ECO:0007669"/>
    <property type="project" value="TreeGrafter"/>
</dbReference>
<reference evidence="8" key="1">
    <citation type="submission" date="2024-02" db="UniProtKB">
        <authorList>
            <consortium name="WormBaseParasite"/>
        </authorList>
    </citation>
    <scope>IDENTIFICATION</scope>
</reference>
<evidence type="ECO:0000256" key="5">
    <source>
        <dbReference type="SAM" id="Phobius"/>
    </source>
</evidence>
<dbReference type="Pfam" id="PF25508">
    <property type="entry name" value="TRPM2"/>
    <property type="match status" value="1"/>
</dbReference>
<evidence type="ECO:0000256" key="2">
    <source>
        <dbReference type="ARBA" id="ARBA00022692"/>
    </source>
</evidence>
<keyword evidence="3 5" id="KW-1133">Transmembrane helix</keyword>
<evidence type="ECO:0000256" key="1">
    <source>
        <dbReference type="ARBA" id="ARBA00004141"/>
    </source>
</evidence>
<dbReference type="GO" id="GO:0005261">
    <property type="term" value="F:monoatomic cation channel activity"/>
    <property type="evidence" value="ECO:0007669"/>
    <property type="project" value="TreeGrafter"/>
</dbReference>
<dbReference type="Proteomes" id="UP000887575">
    <property type="component" value="Unassembled WGS sequence"/>
</dbReference>
<keyword evidence="2 5" id="KW-0812">Transmembrane</keyword>
<feature type="domain" description="TRPM-like" evidence="6">
    <location>
        <begin position="479"/>
        <end position="592"/>
    </location>
</feature>
<feature type="transmembrane region" description="Helical" evidence="5">
    <location>
        <begin position="758"/>
        <end position="776"/>
    </location>
</feature>
<dbReference type="InterPro" id="IPR050927">
    <property type="entry name" value="TRPM"/>
</dbReference>
<feature type="transmembrane region" description="Helical" evidence="5">
    <location>
        <begin position="857"/>
        <end position="876"/>
    </location>
</feature>
<evidence type="ECO:0000256" key="3">
    <source>
        <dbReference type="ARBA" id="ARBA00022989"/>
    </source>
</evidence>
<evidence type="ECO:0000313" key="8">
    <source>
        <dbReference type="WBParaSite" id="MBELARI_LOCUS10291"/>
    </source>
</evidence>
<sequence>MDEDVEGERNRVDPLGLVFEMAPVLAHSGTPKIQLTPSLVLQTTQAIPAAVKHVYSRLAAAASEVDEGIASLLLILVSDGNTCSRSLTKSMEKAISELVAKTSLWLLSSGNAEEPLAQVASYAIRQVLPNLENESEVLHICVNSHSVVLEETARSITNPPVIVNAVLNTLLILCKETIEDAECARFRAQLAIRLAQPPPALLIGVPSESGVIPQAQLQSNAPILLSPSSDHRPLPVVFFAAESASSLQELIIYVEHGLPVIILQDSCELCDTLYNAFLLYKSAEFNHEKFMKWLEKKFGEENHQAELISRIFALALCNGELIEFISSDELATLPSRIVEAFVTTFTDNHDIQRTLQLAACLNLPSLLDTVDVNAIDEELMNSLLVASLSREDRVSFLAALLSRPDLISITEDLLLQILHSNEQQFFNTIILCQCLGRSSTLSEVDNSLCKDLDSLFTRLSHGTNGLFPHSLTPPLNGESAIQILALWCLFLNRPTQTKCLVAHTEQPLATALILSRIARSLSNEAYDWFFYAESMRSLSQDLSKSAEALLNSVHKKSSTRSYQVLCEPLEAFGNAPLTEIAFKADNRDFLAHESSQRWVYRLLYGNLQIRAGAFPSCFPKWIKLLFSALFIIFIRYWVALRPSSHLKEKKTISPTVALLDTMRSPRKTRAYSTNSMLSGSTVTMNVHTHAPLLYQNVHNGGVDSATPQSMVIPFTIEEMDTNTAVPRLPKRRKEKGHTKRRWKTPTLRTFYSTPIVKYWVSLTFRLIHIGLLSYSVLLPGCGSNLLDMIVWVWTLIAWIEQIYVVYSRSHSVPITEMPWRIFDLIITFGYLIGIFVFKLFGEQIFSYLMPISVYQSRVISAFFLLYFCYATLFTYIPLSELFGPLVIRVKLMLLRDFTNFLVMVALVMISSAFAVHSLLYPDMQLSLQSLLNSLNWAWLSIFTTDMSALQESEKCKKSFLGSPRSFCSSLGHHSDSSCPRQGLPGYIVIIEYFIVLKLILWPILFAFFTKTAKSVDEEADRIWKHQMYGLVTEFGIRPCLPPPFTPILLLFGGASTCMQRCATTATTEHPDMNGETELKRIKAQLRRMNLAVEYNRENALIQTIRKVQYESSSFQRLVLPENLKNWDTLFPSYNPPFYNKPTEEFAIFLQKYVEVPTRQYTAEMRRLWRSKQLNDSRIRLSAHGFPLNPSGRTGITGRGTHARFGPNAMTFYIIFHGNRGESRCLLENGALPHDWRYDCGARDDRLRALLVQIGINEGDAQVLSTRRIDPGLSTPSDTGPNSIYSALVSSASDTDNAWTEYDVWAVSLR</sequence>
<feature type="transmembrane region" description="Helical" evidence="5">
    <location>
        <begin position="621"/>
        <end position="640"/>
    </location>
</feature>
<dbReference type="InterPro" id="IPR057366">
    <property type="entry name" value="TRPM-like"/>
</dbReference>
<name>A0AAF3E8P7_9BILA</name>
<protein>
    <recommendedName>
        <fullName evidence="6">TRPM-like domain-containing protein</fullName>
    </recommendedName>
</protein>
<proteinExistence type="predicted"/>
<dbReference type="GO" id="GO:0005886">
    <property type="term" value="C:plasma membrane"/>
    <property type="evidence" value="ECO:0007669"/>
    <property type="project" value="TreeGrafter"/>
</dbReference>
<keyword evidence="4 5" id="KW-0472">Membrane</keyword>
<accession>A0AAF3E8P7</accession>
<feature type="transmembrane region" description="Helical" evidence="5">
    <location>
        <begin position="818"/>
        <end position="837"/>
    </location>
</feature>
<dbReference type="PANTHER" id="PTHR13800:SF41">
    <property type="entry name" value="PROTEIN CED-11"/>
    <property type="match status" value="1"/>
</dbReference>
<keyword evidence="7" id="KW-1185">Reference proteome</keyword>
<feature type="transmembrane region" description="Helical" evidence="5">
    <location>
        <begin position="897"/>
        <end position="920"/>
    </location>
</feature>
<comment type="subcellular location">
    <subcellularLocation>
        <location evidence="1">Membrane</location>
        <topology evidence="1">Multi-pass membrane protein</topology>
    </subcellularLocation>
</comment>
<dbReference type="Pfam" id="PF25969">
    <property type="entry name" value="NUDT9_N"/>
    <property type="match status" value="1"/>
</dbReference>
<evidence type="ECO:0000256" key="4">
    <source>
        <dbReference type="ARBA" id="ARBA00023136"/>
    </source>
</evidence>
<evidence type="ECO:0000259" key="6">
    <source>
        <dbReference type="Pfam" id="PF25508"/>
    </source>
</evidence>
<dbReference type="PANTHER" id="PTHR13800">
    <property type="entry name" value="TRANSIENT RECEPTOR POTENTIAL CATION CHANNEL, SUBFAMILY M, MEMBER 6"/>
    <property type="match status" value="1"/>
</dbReference>
<dbReference type="WBParaSite" id="MBELARI_LOCUS10291">
    <property type="protein sequence ID" value="MBELARI_LOCUS10291"/>
    <property type="gene ID" value="MBELARI_LOCUS10291"/>
</dbReference>